<dbReference type="PANTHER" id="PTHR32010:SF18">
    <property type="entry name" value="DUF789 FAMILY PROTEIN"/>
    <property type="match status" value="1"/>
</dbReference>
<keyword evidence="3" id="KW-1185">Reference proteome</keyword>
<evidence type="ECO:0000313" key="3">
    <source>
        <dbReference type="Proteomes" id="UP001163823"/>
    </source>
</evidence>
<dbReference type="KEGG" id="qsa:O6P43_008396"/>
<feature type="compositionally biased region" description="Polar residues" evidence="1">
    <location>
        <begin position="157"/>
        <end position="175"/>
    </location>
</feature>
<organism evidence="2 3">
    <name type="scientific">Quillaja saponaria</name>
    <name type="common">Soap bark tree</name>
    <dbReference type="NCBI Taxonomy" id="32244"/>
    <lineage>
        <taxon>Eukaryota</taxon>
        <taxon>Viridiplantae</taxon>
        <taxon>Streptophyta</taxon>
        <taxon>Embryophyta</taxon>
        <taxon>Tracheophyta</taxon>
        <taxon>Spermatophyta</taxon>
        <taxon>Magnoliopsida</taxon>
        <taxon>eudicotyledons</taxon>
        <taxon>Gunneridae</taxon>
        <taxon>Pentapetalae</taxon>
        <taxon>rosids</taxon>
        <taxon>fabids</taxon>
        <taxon>Fabales</taxon>
        <taxon>Quillajaceae</taxon>
        <taxon>Quillaja</taxon>
    </lineage>
</organism>
<dbReference type="EMBL" id="JARAOO010000004">
    <property type="protein sequence ID" value="KAJ7970169.1"/>
    <property type="molecule type" value="Genomic_DNA"/>
</dbReference>
<proteinExistence type="predicted"/>
<accession>A0AAD7PWP0</accession>
<dbReference type="PANTHER" id="PTHR32010">
    <property type="entry name" value="PHOTOSYSTEM II STABILITY/ASSEMBLY FACTOR HCF136, CHLOROPLASTIC"/>
    <property type="match status" value="1"/>
</dbReference>
<dbReference type="AlphaFoldDB" id="A0AAD7PWP0"/>
<comment type="caution">
    <text evidence="2">The sequence shown here is derived from an EMBL/GenBank/DDBJ whole genome shotgun (WGS) entry which is preliminary data.</text>
</comment>
<dbReference type="InterPro" id="IPR008507">
    <property type="entry name" value="DUF789"/>
</dbReference>
<feature type="region of interest" description="Disordered" evidence="1">
    <location>
        <begin position="351"/>
        <end position="373"/>
    </location>
</feature>
<feature type="region of interest" description="Disordered" evidence="1">
    <location>
        <begin position="157"/>
        <end position="186"/>
    </location>
</feature>
<sequence length="614" mass="68926">MAGFMTSNVECVTFESVRSAQAYPDESESLRSVCCTVSSMNKQNIESMDSSLPKSCDSFDQAMPEEQSQLYVPHLLADKIGQTQRKASFTDLKQSQNSGSTLQKWIPVSIKDLGSAISRRSISSSLEHSGETTAKDWTLKSTVEGKKFTSFQNLGSSLNSRETSTGQISRKTNCSHGDENQSERSWNQDVSTLKGLRGNYTAANCLIDECEIEVAFLNDSDKIERAVNDACRAQLACDAVQMITGIPIAEFERLLRFLSPAICQSPNLRNCLTCSGDHTNGLPLCRYETPKVSLGCLWEWYEKHGSYGLEIRAEDHENPKRLGVDRFGFRAYFVPFLSAIQLFGKRKSHSLHNSDKSPGLGSGPCEISDTSEKSSKASRIPIFPILFPLPRLQGEGIYPPPEQMCHSKEAFASAMDSASVQSVDTTCSAELELLFEYFESEQPQRRRPLHEKINELIKGEVPAQYTMYGDPTKLNSMNLHDLHPRSWYSVAWYPIYRIPDGNFRAAFLTYHSLGHWIRRSTKIDYPSVDASIISPVVGLQSYNAQEECWFQLRHSVLPDTAKLSGLSSSGILKERLRTLEETATLMSRAVVNKGNLIFANRHPDYEFFLSRRRL</sequence>
<dbReference type="Proteomes" id="UP001163823">
    <property type="component" value="Chromosome 4"/>
</dbReference>
<dbReference type="Pfam" id="PF05623">
    <property type="entry name" value="DUF789"/>
    <property type="match status" value="1"/>
</dbReference>
<reference evidence="2" key="1">
    <citation type="journal article" date="2023" name="Science">
        <title>Elucidation of the pathway for biosynthesis of saponin adjuvants from the soapbark tree.</title>
        <authorList>
            <person name="Reed J."/>
            <person name="Orme A."/>
            <person name="El-Demerdash A."/>
            <person name="Owen C."/>
            <person name="Martin L.B.B."/>
            <person name="Misra R.C."/>
            <person name="Kikuchi S."/>
            <person name="Rejzek M."/>
            <person name="Martin A.C."/>
            <person name="Harkess A."/>
            <person name="Leebens-Mack J."/>
            <person name="Louveau T."/>
            <person name="Stephenson M.J."/>
            <person name="Osbourn A."/>
        </authorList>
    </citation>
    <scope>NUCLEOTIDE SEQUENCE</scope>
    <source>
        <strain evidence="2">S10</strain>
    </source>
</reference>
<gene>
    <name evidence="2" type="ORF">O6P43_008396</name>
</gene>
<evidence type="ECO:0000313" key="2">
    <source>
        <dbReference type="EMBL" id="KAJ7970169.1"/>
    </source>
</evidence>
<name>A0AAD7PWP0_QUISA</name>
<protein>
    <submittedName>
        <fullName evidence="2">DUF789 family protein</fullName>
    </submittedName>
</protein>
<evidence type="ECO:0000256" key="1">
    <source>
        <dbReference type="SAM" id="MobiDB-lite"/>
    </source>
</evidence>